<reference evidence="2 3" key="1">
    <citation type="journal article" date="2020" name="ISME J.">
        <title>Uncovering the hidden diversity of litter-decomposition mechanisms in mushroom-forming fungi.</title>
        <authorList>
            <person name="Floudas D."/>
            <person name="Bentzer J."/>
            <person name="Ahren D."/>
            <person name="Johansson T."/>
            <person name="Persson P."/>
            <person name="Tunlid A."/>
        </authorList>
    </citation>
    <scope>NUCLEOTIDE SEQUENCE [LARGE SCALE GENOMIC DNA]</scope>
    <source>
        <strain evidence="2 3">CBS 175.51</strain>
    </source>
</reference>
<feature type="region of interest" description="Disordered" evidence="1">
    <location>
        <begin position="1"/>
        <end position="33"/>
    </location>
</feature>
<feature type="compositionally biased region" description="Low complexity" evidence="1">
    <location>
        <begin position="92"/>
        <end position="105"/>
    </location>
</feature>
<evidence type="ECO:0000313" key="3">
    <source>
        <dbReference type="Proteomes" id="UP000541558"/>
    </source>
</evidence>
<feature type="compositionally biased region" description="Polar residues" evidence="1">
    <location>
        <begin position="73"/>
        <end position="87"/>
    </location>
</feature>
<feature type="region of interest" description="Disordered" evidence="1">
    <location>
        <begin position="48"/>
        <end position="132"/>
    </location>
</feature>
<organism evidence="2 3">
    <name type="scientific">Ephemerocybe angulata</name>
    <dbReference type="NCBI Taxonomy" id="980116"/>
    <lineage>
        <taxon>Eukaryota</taxon>
        <taxon>Fungi</taxon>
        <taxon>Dikarya</taxon>
        <taxon>Basidiomycota</taxon>
        <taxon>Agaricomycotina</taxon>
        <taxon>Agaricomycetes</taxon>
        <taxon>Agaricomycetidae</taxon>
        <taxon>Agaricales</taxon>
        <taxon>Agaricineae</taxon>
        <taxon>Psathyrellaceae</taxon>
        <taxon>Ephemerocybe</taxon>
    </lineage>
</organism>
<keyword evidence="3" id="KW-1185">Reference proteome</keyword>
<dbReference type="EMBL" id="JAACJK010000221">
    <property type="protein sequence ID" value="KAF5314714.1"/>
    <property type="molecule type" value="Genomic_DNA"/>
</dbReference>
<dbReference type="AlphaFoldDB" id="A0A8H5EWA5"/>
<protein>
    <submittedName>
        <fullName evidence="2">Uncharacterized protein</fullName>
    </submittedName>
</protein>
<accession>A0A8H5EWA5</accession>
<feature type="compositionally biased region" description="Basic and acidic residues" evidence="1">
    <location>
        <begin position="48"/>
        <end position="68"/>
    </location>
</feature>
<feature type="compositionally biased region" description="Basic and acidic residues" evidence="1">
    <location>
        <begin position="1"/>
        <end position="11"/>
    </location>
</feature>
<evidence type="ECO:0000256" key="1">
    <source>
        <dbReference type="SAM" id="MobiDB-lite"/>
    </source>
</evidence>
<proteinExistence type="predicted"/>
<feature type="compositionally biased region" description="Polar residues" evidence="1">
    <location>
        <begin position="106"/>
        <end position="132"/>
    </location>
</feature>
<sequence length="252" mass="26289">MQLRKPTPEVLRRRRHDRNPNAEGGQYVGVSGQDLEELMLMEAMRLSLIDHEERKEAEEKRKKEEAERAAGVQGTSSQADGISSSAGPNPLPSTSSSIPASSLASGQPSQSASRSRTPPAGNNISRSPTPFSTMNAALMFSGTASAFLNSSRPPIVSSKPAPVPTINLGRGEADAGATSTTTGSSLSSTLTGDLPRPPSSSSSLADQAVAYGQLASSPESTVAAEPLLTTSQAKPSGFVRHGTHPLDFDSYE</sequence>
<evidence type="ECO:0000313" key="2">
    <source>
        <dbReference type="EMBL" id="KAF5314714.1"/>
    </source>
</evidence>
<dbReference type="Proteomes" id="UP000541558">
    <property type="component" value="Unassembled WGS sequence"/>
</dbReference>
<comment type="caution">
    <text evidence="2">The sequence shown here is derived from an EMBL/GenBank/DDBJ whole genome shotgun (WGS) entry which is preliminary data.</text>
</comment>
<gene>
    <name evidence="2" type="ORF">D9611_007021</name>
</gene>
<feature type="compositionally biased region" description="Low complexity" evidence="1">
    <location>
        <begin position="174"/>
        <end position="203"/>
    </location>
</feature>
<feature type="region of interest" description="Disordered" evidence="1">
    <location>
        <begin position="149"/>
        <end position="252"/>
    </location>
</feature>
<name>A0A8H5EWA5_9AGAR</name>